<sequence length="30" mass="3507">MTLDYVALAILIAVALILFLWRDCYSRYSL</sequence>
<keyword evidence="1" id="KW-1133">Transmembrane helix</keyword>
<feature type="transmembrane region" description="Helical" evidence="1">
    <location>
        <begin position="6"/>
        <end position="25"/>
    </location>
</feature>
<name>A0A2X1QYV8_KLEPN</name>
<keyword evidence="1" id="KW-0472">Membrane</keyword>
<accession>A0A2X1QYV8</accession>
<evidence type="ECO:0000256" key="1">
    <source>
        <dbReference type="SAM" id="Phobius"/>
    </source>
</evidence>
<evidence type="ECO:0000313" key="3">
    <source>
        <dbReference type="Proteomes" id="UP000251123"/>
    </source>
</evidence>
<proteinExistence type="predicted"/>
<evidence type="ECO:0000313" key="2">
    <source>
        <dbReference type="EMBL" id="SPX56199.1"/>
    </source>
</evidence>
<organism evidence="2 3">
    <name type="scientific">Klebsiella pneumoniae</name>
    <dbReference type="NCBI Taxonomy" id="573"/>
    <lineage>
        <taxon>Bacteria</taxon>
        <taxon>Pseudomonadati</taxon>
        <taxon>Pseudomonadota</taxon>
        <taxon>Gammaproteobacteria</taxon>
        <taxon>Enterobacterales</taxon>
        <taxon>Enterobacteriaceae</taxon>
        <taxon>Klebsiella/Raoultella group</taxon>
        <taxon>Klebsiella</taxon>
        <taxon>Klebsiella pneumoniae complex</taxon>
    </lineage>
</organism>
<dbReference type="AlphaFoldDB" id="A0A2X1QYV8"/>
<keyword evidence="1" id="KW-0812">Transmembrane</keyword>
<protein>
    <submittedName>
        <fullName evidence="2">Uncharacterized protein</fullName>
    </submittedName>
</protein>
<gene>
    <name evidence="2" type="ORF">NCTC9601_03390</name>
</gene>
<dbReference type="EMBL" id="UASN01000021">
    <property type="protein sequence ID" value="SPX56199.1"/>
    <property type="molecule type" value="Genomic_DNA"/>
</dbReference>
<dbReference type="Proteomes" id="UP000251123">
    <property type="component" value="Unassembled WGS sequence"/>
</dbReference>
<reference evidence="2 3" key="1">
    <citation type="submission" date="2018-06" db="EMBL/GenBank/DDBJ databases">
        <authorList>
            <consortium name="Pathogen Informatics"/>
            <person name="Doyle S."/>
        </authorList>
    </citation>
    <scope>NUCLEOTIDE SEQUENCE [LARGE SCALE GENOMIC DNA]</scope>
    <source>
        <strain evidence="2 3">NCTC9601</strain>
    </source>
</reference>